<sequence>MFSGDAKIILRGPIKKHAFFPRLVQKYPVFHPVFRAFSYAMTANLDSFDRKLLAEVQRDAQTPQNELGARVNLSTAAVNRRLRRLLDEGVIDRYAAIVAPEKVNHPLTIIVMVEVESEQIDLLDAMKRTFSQCPQIQQCYYVAGESDFVLVLTVRDMEQYSELTRQLFFANNNVKRFRTLVSMSRVKVGLDVPVDMTGE</sequence>
<protein>
    <submittedName>
        <fullName evidence="5">AsnC family transcriptional regulator</fullName>
    </submittedName>
</protein>
<dbReference type="SMART" id="SM00344">
    <property type="entry name" value="HTH_ASNC"/>
    <property type="match status" value="1"/>
</dbReference>
<evidence type="ECO:0000256" key="3">
    <source>
        <dbReference type="ARBA" id="ARBA00023163"/>
    </source>
</evidence>
<comment type="caution">
    <text evidence="5">The sequence shown here is derived from an EMBL/GenBank/DDBJ whole genome shotgun (WGS) entry which is preliminary data.</text>
</comment>
<dbReference type="InterPro" id="IPR019885">
    <property type="entry name" value="Tscrpt_reg_HTH_AsnC-type_CS"/>
</dbReference>
<dbReference type="AlphaFoldDB" id="A0A158C9W9"/>
<dbReference type="PRINTS" id="PR00033">
    <property type="entry name" value="HTHASNC"/>
</dbReference>
<reference evidence="5" key="1">
    <citation type="submission" date="2016-01" db="EMBL/GenBank/DDBJ databases">
        <authorList>
            <person name="Peeters C."/>
        </authorList>
    </citation>
    <scope>NUCLEOTIDE SEQUENCE</scope>
    <source>
        <strain evidence="5">LMG 29322</strain>
    </source>
</reference>
<dbReference type="SUPFAM" id="SSF54909">
    <property type="entry name" value="Dimeric alpha+beta barrel"/>
    <property type="match status" value="1"/>
</dbReference>
<keyword evidence="2" id="KW-0238">DNA-binding</keyword>
<gene>
    <name evidence="5" type="ORF">AWB79_05011</name>
</gene>
<keyword evidence="1" id="KW-0805">Transcription regulation</keyword>
<dbReference type="InterPro" id="IPR019888">
    <property type="entry name" value="Tscrpt_reg_AsnC-like"/>
</dbReference>
<evidence type="ECO:0000313" key="6">
    <source>
        <dbReference type="Proteomes" id="UP000054851"/>
    </source>
</evidence>
<dbReference type="PROSITE" id="PS50956">
    <property type="entry name" value="HTH_ASNC_2"/>
    <property type="match status" value="1"/>
</dbReference>
<keyword evidence="3" id="KW-0804">Transcription</keyword>
<dbReference type="Gene3D" id="1.10.10.10">
    <property type="entry name" value="Winged helix-like DNA-binding domain superfamily/Winged helix DNA-binding domain"/>
    <property type="match status" value="1"/>
</dbReference>
<dbReference type="Pfam" id="PF13412">
    <property type="entry name" value="HTH_24"/>
    <property type="match status" value="1"/>
</dbReference>
<evidence type="ECO:0000256" key="2">
    <source>
        <dbReference type="ARBA" id="ARBA00023125"/>
    </source>
</evidence>
<dbReference type="InterPro" id="IPR036390">
    <property type="entry name" value="WH_DNA-bd_sf"/>
</dbReference>
<dbReference type="InterPro" id="IPR036388">
    <property type="entry name" value="WH-like_DNA-bd_sf"/>
</dbReference>
<proteinExistence type="predicted"/>
<dbReference type="Proteomes" id="UP000054851">
    <property type="component" value="Unassembled WGS sequence"/>
</dbReference>
<dbReference type="InterPro" id="IPR019887">
    <property type="entry name" value="Tscrpt_reg_AsnC/Lrp_C"/>
</dbReference>
<accession>A0A158C9W9</accession>
<dbReference type="Gene3D" id="3.30.70.920">
    <property type="match status" value="1"/>
</dbReference>
<evidence type="ECO:0000259" key="4">
    <source>
        <dbReference type="PROSITE" id="PS50956"/>
    </source>
</evidence>
<dbReference type="SUPFAM" id="SSF46785">
    <property type="entry name" value="Winged helix' DNA-binding domain"/>
    <property type="match status" value="1"/>
</dbReference>
<evidence type="ECO:0000313" key="5">
    <source>
        <dbReference type="EMBL" id="SAK79134.1"/>
    </source>
</evidence>
<organism evidence="5 6">
    <name type="scientific">Caballeronia hypogeia</name>
    <dbReference type="NCBI Taxonomy" id="1777140"/>
    <lineage>
        <taxon>Bacteria</taxon>
        <taxon>Pseudomonadati</taxon>
        <taxon>Pseudomonadota</taxon>
        <taxon>Betaproteobacteria</taxon>
        <taxon>Burkholderiales</taxon>
        <taxon>Burkholderiaceae</taxon>
        <taxon>Caballeronia</taxon>
    </lineage>
</organism>
<dbReference type="PROSITE" id="PS00519">
    <property type="entry name" value="HTH_ASNC_1"/>
    <property type="match status" value="1"/>
</dbReference>
<dbReference type="PANTHER" id="PTHR30154">
    <property type="entry name" value="LEUCINE-RESPONSIVE REGULATORY PROTEIN"/>
    <property type="match status" value="1"/>
</dbReference>
<dbReference type="Pfam" id="PF01037">
    <property type="entry name" value="AsnC_trans_reg"/>
    <property type="match status" value="1"/>
</dbReference>
<dbReference type="GO" id="GO:0043200">
    <property type="term" value="P:response to amino acid"/>
    <property type="evidence" value="ECO:0007669"/>
    <property type="project" value="TreeGrafter"/>
</dbReference>
<dbReference type="InterPro" id="IPR000485">
    <property type="entry name" value="AsnC-type_HTH_dom"/>
</dbReference>
<evidence type="ECO:0000256" key="1">
    <source>
        <dbReference type="ARBA" id="ARBA00023015"/>
    </source>
</evidence>
<dbReference type="STRING" id="1777140.AWB79_05011"/>
<feature type="domain" description="HTH asnC-type" evidence="4">
    <location>
        <begin position="45"/>
        <end position="106"/>
    </location>
</feature>
<dbReference type="GO" id="GO:0043565">
    <property type="term" value="F:sequence-specific DNA binding"/>
    <property type="evidence" value="ECO:0007669"/>
    <property type="project" value="InterPro"/>
</dbReference>
<dbReference type="EMBL" id="FCOA02000019">
    <property type="protein sequence ID" value="SAK79134.1"/>
    <property type="molecule type" value="Genomic_DNA"/>
</dbReference>
<keyword evidence="6" id="KW-1185">Reference proteome</keyword>
<name>A0A158C9W9_9BURK</name>
<dbReference type="PANTHER" id="PTHR30154:SF34">
    <property type="entry name" value="TRANSCRIPTIONAL REGULATOR AZLB"/>
    <property type="match status" value="1"/>
</dbReference>
<dbReference type="InterPro" id="IPR011008">
    <property type="entry name" value="Dimeric_a/b-barrel"/>
</dbReference>
<dbReference type="GO" id="GO:0005829">
    <property type="term" value="C:cytosol"/>
    <property type="evidence" value="ECO:0007669"/>
    <property type="project" value="TreeGrafter"/>
</dbReference>